<feature type="transmembrane region" description="Helical" evidence="1">
    <location>
        <begin position="213"/>
        <end position="231"/>
    </location>
</feature>
<dbReference type="GO" id="GO:0006508">
    <property type="term" value="P:proteolysis"/>
    <property type="evidence" value="ECO:0007669"/>
    <property type="project" value="UniProtKB-KW"/>
</dbReference>
<gene>
    <name evidence="3" type="ORF">GCM10011594_33380</name>
</gene>
<proteinExistence type="predicted"/>
<keyword evidence="1" id="KW-1133">Transmembrane helix</keyword>
<dbReference type="GO" id="GO:0080120">
    <property type="term" value="P:CAAX-box protein maturation"/>
    <property type="evidence" value="ECO:0007669"/>
    <property type="project" value="UniProtKB-ARBA"/>
</dbReference>
<feature type="transmembrane region" description="Helical" evidence="1">
    <location>
        <begin position="23"/>
        <end position="43"/>
    </location>
</feature>
<feature type="transmembrane region" description="Helical" evidence="1">
    <location>
        <begin position="236"/>
        <end position="257"/>
    </location>
</feature>
<feature type="domain" description="CAAX prenyl protease 2/Lysostaphin resistance protein A-like" evidence="2">
    <location>
        <begin position="157"/>
        <end position="248"/>
    </location>
</feature>
<keyword evidence="1" id="KW-0812">Transmembrane</keyword>
<evidence type="ECO:0000313" key="3">
    <source>
        <dbReference type="EMBL" id="GGM10768.1"/>
    </source>
</evidence>
<feature type="transmembrane region" description="Helical" evidence="1">
    <location>
        <begin position="118"/>
        <end position="138"/>
    </location>
</feature>
<keyword evidence="3" id="KW-0378">Hydrolase</keyword>
<comment type="caution">
    <text evidence="3">The sequence shown here is derived from an EMBL/GenBank/DDBJ whole genome shotgun (WGS) entry which is preliminary data.</text>
</comment>
<feature type="transmembrane region" description="Helical" evidence="1">
    <location>
        <begin position="75"/>
        <end position="97"/>
    </location>
</feature>
<reference evidence="3" key="2">
    <citation type="submission" date="2020-09" db="EMBL/GenBank/DDBJ databases">
        <authorList>
            <person name="Sun Q."/>
            <person name="Zhou Y."/>
        </authorList>
    </citation>
    <scope>NUCLEOTIDE SEQUENCE</scope>
    <source>
        <strain evidence="3">CGMCC 4.7308</strain>
    </source>
</reference>
<organism evidence="3 4">
    <name type="scientific">Nakamurella endophytica</name>
    <dbReference type="NCBI Taxonomy" id="1748367"/>
    <lineage>
        <taxon>Bacteria</taxon>
        <taxon>Bacillati</taxon>
        <taxon>Actinomycetota</taxon>
        <taxon>Actinomycetes</taxon>
        <taxon>Nakamurellales</taxon>
        <taxon>Nakamurellaceae</taxon>
        <taxon>Nakamurella</taxon>
    </lineage>
</organism>
<dbReference type="InterPro" id="IPR003675">
    <property type="entry name" value="Rce1/LyrA-like_dom"/>
</dbReference>
<dbReference type="AlphaFoldDB" id="A0A917T611"/>
<reference evidence="3" key="1">
    <citation type="journal article" date="2014" name="Int. J. Syst. Evol. Microbiol.">
        <title>Complete genome sequence of Corynebacterium casei LMG S-19264T (=DSM 44701T), isolated from a smear-ripened cheese.</title>
        <authorList>
            <consortium name="US DOE Joint Genome Institute (JGI-PGF)"/>
            <person name="Walter F."/>
            <person name="Albersmeier A."/>
            <person name="Kalinowski J."/>
            <person name="Ruckert C."/>
        </authorList>
    </citation>
    <scope>NUCLEOTIDE SEQUENCE</scope>
    <source>
        <strain evidence="3">CGMCC 4.7308</strain>
    </source>
</reference>
<sequence length="264" mass="28902">MSTAPTVELQPRRDTAASVRTEIVLVFLVSLGFSGLTSLVSLIETQIKAARAQIGLSQVQVAVAAPRSSVDVIDLVRQLLVVVQQLAWASLGIYLLWRAGVDLSARLGLNLRRPWRDLAAGVGLAAVIGIPGLFLYLLARSLDLSLTVVGSSLTDTWWRLPVSVLLAVGNGLLEELLVVGYLLTRLEHLRVRPWVAILLAALLRGSYHLYQGYGGFVGNALMGLVFGYVFLRWRRIWPLVVAHSLIDIVVFVGYPLLHGHVSWL</sequence>
<evidence type="ECO:0000313" key="4">
    <source>
        <dbReference type="Proteomes" id="UP000655208"/>
    </source>
</evidence>
<dbReference type="RefSeq" id="WP_229674523.1">
    <property type="nucleotide sequence ID" value="NZ_BMNA01000008.1"/>
</dbReference>
<dbReference type="Pfam" id="PF02517">
    <property type="entry name" value="Rce1-like"/>
    <property type="match status" value="1"/>
</dbReference>
<dbReference type="EMBL" id="BMNA01000008">
    <property type="protein sequence ID" value="GGM10768.1"/>
    <property type="molecule type" value="Genomic_DNA"/>
</dbReference>
<evidence type="ECO:0000259" key="2">
    <source>
        <dbReference type="Pfam" id="PF02517"/>
    </source>
</evidence>
<keyword evidence="3" id="KW-0645">Protease</keyword>
<dbReference type="Proteomes" id="UP000655208">
    <property type="component" value="Unassembled WGS sequence"/>
</dbReference>
<keyword evidence="1" id="KW-0472">Membrane</keyword>
<evidence type="ECO:0000256" key="1">
    <source>
        <dbReference type="SAM" id="Phobius"/>
    </source>
</evidence>
<dbReference type="GO" id="GO:0004175">
    <property type="term" value="F:endopeptidase activity"/>
    <property type="evidence" value="ECO:0007669"/>
    <property type="project" value="UniProtKB-ARBA"/>
</dbReference>
<accession>A0A917T611</accession>
<keyword evidence="4" id="KW-1185">Reference proteome</keyword>
<name>A0A917T611_9ACTN</name>
<protein>
    <submittedName>
        <fullName evidence="3">CAAX amino protease</fullName>
    </submittedName>
</protein>